<accession>B1Y4P5</accession>
<dbReference type="InterPro" id="IPR001296">
    <property type="entry name" value="Glyco_trans_1"/>
</dbReference>
<evidence type="ECO:0000313" key="3">
    <source>
        <dbReference type="EMBL" id="ACB34608.1"/>
    </source>
</evidence>
<dbReference type="EMBL" id="CP001013">
    <property type="protein sequence ID" value="ACB34608.1"/>
    <property type="molecule type" value="Genomic_DNA"/>
</dbReference>
<dbReference type="Proteomes" id="UP000001693">
    <property type="component" value="Chromosome"/>
</dbReference>
<keyword evidence="4" id="KW-1185">Reference proteome</keyword>
<dbReference type="Gene3D" id="3.40.50.2000">
    <property type="entry name" value="Glycogen Phosphorylase B"/>
    <property type="match status" value="2"/>
</dbReference>
<organism evidence="3 4">
    <name type="scientific">Leptothrix cholodnii (strain ATCC 51168 / LMG 8142 / SP-6)</name>
    <name type="common">Leptothrix discophora (strain SP-6)</name>
    <dbReference type="NCBI Taxonomy" id="395495"/>
    <lineage>
        <taxon>Bacteria</taxon>
        <taxon>Pseudomonadati</taxon>
        <taxon>Pseudomonadota</taxon>
        <taxon>Betaproteobacteria</taxon>
        <taxon>Burkholderiales</taxon>
        <taxon>Sphaerotilaceae</taxon>
        <taxon>Leptothrix</taxon>
    </lineage>
</organism>
<protein>
    <submittedName>
        <fullName evidence="3">Glycosyl transferase group 1</fullName>
    </submittedName>
</protein>
<dbReference type="PANTHER" id="PTHR46401:SF2">
    <property type="entry name" value="GLYCOSYLTRANSFERASE WBBK-RELATED"/>
    <property type="match status" value="1"/>
</dbReference>
<gene>
    <name evidence="3" type="ordered locus">Lcho_2343</name>
</gene>
<dbReference type="GO" id="GO:0009103">
    <property type="term" value="P:lipopolysaccharide biosynthetic process"/>
    <property type="evidence" value="ECO:0007669"/>
    <property type="project" value="TreeGrafter"/>
</dbReference>
<sequence length="350" mass="39184">MIASDNTLVGRLASSVKVMPLRGSQESGRGFIAKVCNMAKYWFSYFGLAIKDRRAIFHFNGLFSMRGNLAVLLESFLARLFIRNWVLSVHNLLPHDSEGRLTRIIYGIVYRLPNLLVVHTKLMRQSLIGEFGVSPDKIVIIEHGIDLFSNLDPADRDYGRKKILGVGDDERVVLSFGKVMRYKGLEEFIVATDQFVRPTDQWVFVIAGVCADSELRESISSKLAKNNNGMKVIWFDRYIEHNEASKLLAASDVMVMPYRKIDQSGVIFTALSYGVPVVATNVGSLCEYASLGGGCVVGQSVDEAFIGAIRDTLKEVTWSDRSKTVERARTYFEWCAVLKPLVSSYEGIVE</sequence>
<dbReference type="eggNOG" id="COG0438">
    <property type="taxonomic scope" value="Bacteria"/>
</dbReference>
<evidence type="ECO:0000313" key="4">
    <source>
        <dbReference type="Proteomes" id="UP000001693"/>
    </source>
</evidence>
<evidence type="ECO:0000259" key="2">
    <source>
        <dbReference type="Pfam" id="PF00534"/>
    </source>
</evidence>
<dbReference type="SUPFAM" id="SSF53756">
    <property type="entry name" value="UDP-Glycosyltransferase/glycogen phosphorylase"/>
    <property type="match status" value="1"/>
</dbReference>
<dbReference type="HOGENOM" id="CLU_009583_6_2_4"/>
<dbReference type="AlphaFoldDB" id="B1Y4P5"/>
<dbReference type="CDD" id="cd03801">
    <property type="entry name" value="GT4_PimA-like"/>
    <property type="match status" value="1"/>
</dbReference>
<dbReference type="GO" id="GO:0016757">
    <property type="term" value="F:glycosyltransferase activity"/>
    <property type="evidence" value="ECO:0007669"/>
    <property type="project" value="InterPro"/>
</dbReference>
<reference evidence="3 4" key="1">
    <citation type="submission" date="2008-03" db="EMBL/GenBank/DDBJ databases">
        <title>Complete sequence of Leptothrix cholodnii SP-6.</title>
        <authorList>
            <consortium name="US DOE Joint Genome Institute"/>
            <person name="Copeland A."/>
            <person name="Lucas S."/>
            <person name="Lapidus A."/>
            <person name="Glavina del Rio T."/>
            <person name="Dalin E."/>
            <person name="Tice H."/>
            <person name="Bruce D."/>
            <person name="Goodwin L."/>
            <person name="Pitluck S."/>
            <person name="Chertkov O."/>
            <person name="Brettin T."/>
            <person name="Detter J.C."/>
            <person name="Han C."/>
            <person name="Kuske C.R."/>
            <person name="Schmutz J."/>
            <person name="Larimer F."/>
            <person name="Land M."/>
            <person name="Hauser L."/>
            <person name="Kyrpides N."/>
            <person name="Lykidis A."/>
            <person name="Emerson D."/>
            <person name="Richardson P."/>
        </authorList>
    </citation>
    <scope>NUCLEOTIDE SEQUENCE [LARGE SCALE GENOMIC DNA]</scope>
    <source>
        <strain evidence="4">ATCC 51168 / LMG 8142 / SP-6</strain>
    </source>
</reference>
<dbReference type="STRING" id="395495.Lcho_2343"/>
<keyword evidence="1 3" id="KW-0808">Transferase</keyword>
<dbReference type="Pfam" id="PF00534">
    <property type="entry name" value="Glycos_transf_1"/>
    <property type="match status" value="1"/>
</dbReference>
<feature type="domain" description="Glycosyl transferase family 1" evidence="2">
    <location>
        <begin position="162"/>
        <end position="329"/>
    </location>
</feature>
<dbReference type="KEGG" id="lch:Lcho_2343"/>
<name>B1Y4P5_LEPCP</name>
<evidence type="ECO:0000256" key="1">
    <source>
        <dbReference type="ARBA" id="ARBA00022679"/>
    </source>
</evidence>
<dbReference type="PANTHER" id="PTHR46401">
    <property type="entry name" value="GLYCOSYLTRANSFERASE WBBK-RELATED"/>
    <property type="match status" value="1"/>
</dbReference>
<proteinExistence type="predicted"/>